<dbReference type="GO" id="GO:0046872">
    <property type="term" value="F:metal ion binding"/>
    <property type="evidence" value="ECO:0007669"/>
    <property type="project" value="UniProtKB-KW"/>
</dbReference>
<dbReference type="Proteomes" id="UP000051269">
    <property type="component" value="Unassembled WGS sequence"/>
</dbReference>
<keyword evidence="7 9" id="KW-0460">Magnesium</keyword>
<evidence type="ECO:0000256" key="7">
    <source>
        <dbReference type="ARBA" id="ARBA00022842"/>
    </source>
</evidence>
<dbReference type="Gene3D" id="3.90.550.10">
    <property type="entry name" value="Spore Coat Polysaccharide Biosynthesis Protein SpsA, Chain A"/>
    <property type="match status" value="1"/>
</dbReference>
<proteinExistence type="inferred from homology"/>
<evidence type="ECO:0000313" key="11">
    <source>
        <dbReference type="EMBL" id="KRO62214.1"/>
    </source>
</evidence>
<evidence type="ECO:0000256" key="9">
    <source>
        <dbReference type="RuleBase" id="RU003706"/>
    </source>
</evidence>
<accession>A0A0R2RIG4</accession>
<sequence>MNRKGILLAGGTGTRLWPLTRAVSKQLLPLYDKPMVYYPLSVLMLAGMREILLISTPQDLPLFRLLLGDGKSLGLKLSYAEQPKPEGLAQAYQIGAKFVGSDPSCLILGDNFFYGAELGKLLASAQAREKGATIFAYQVADPSSYGVLTFDEQSRITSIEEKPAKPKSHWANCGLYFYDGRAVEFAKGLKPSARGELEITDLSRCYLKDSTLHGEKFGRGSAWLDTGTADGLLQAAQFVQTVQTRTGMLLGSPEEIAFRKGWIGAKELRGLADAIGKNAYAETLRQIAAE</sequence>
<evidence type="ECO:0000256" key="1">
    <source>
        <dbReference type="ARBA" id="ARBA00001946"/>
    </source>
</evidence>
<evidence type="ECO:0000256" key="4">
    <source>
        <dbReference type="ARBA" id="ARBA00022679"/>
    </source>
</evidence>
<dbReference type="Pfam" id="PF00483">
    <property type="entry name" value="NTP_transferase"/>
    <property type="match status" value="1"/>
</dbReference>
<reference evidence="11 12" key="1">
    <citation type="submission" date="2015-10" db="EMBL/GenBank/DDBJ databases">
        <title>Metagenome-Assembled Genomes uncover a global brackish microbiome.</title>
        <authorList>
            <person name="Hugerth L.W."/>
            <person name="Larsson J."/>
            <person name="Alneberg J."/>
            <person name="Lindh M.V."/>
            <person name="Legrand C."/>
            <person name="Pinhassi J."/>
            <person name="Andersson A.F."/>
        </authorList>
    </citation>
    <scope>NUCLEOTIDE SEQUENCE [LARGE SCALE GENOMIC DNA]</scope>
    <source>
        <strain evidence="11">BACL18 MAG-120507-bin52</strain>
    </source>
</reference>
<dbReference type="EC" id="2.7.7.24" evidence="3 9"/>
<dbReference type="InterPro" id="IPR005907">
    <property type="entry name" value="G1P_thy_trans_s"/>
</dbReference>
<name>A0A0R2RIG4_9BACT</name>
<feature type="domain" description="Nucleotidyl transferase" evidence="10">
    <location>
        <begin position="4"/>
        <end position="240"/>
    </location>
</feature>
<dbReference type="InterPro" id="IPR005835">
    <property type="entry name" value="NTP_transferase_dom"/>
</dbReference>
<comment type="cofactor">
    <cofactor evidence="1">
        <name>Mg(2+)</name>
        <dbReference type="ChEBI" id="CHEBI:18420"/>
    </cofactor>
</comment>
<dbReference type="EMBL" id="LIBO01000112">
    <property type="protein sequence ID" value="KRO62214.1"/>
    <property type="molecule type" value="Genomic_DNA"/>
</dbReference>
<comment type="catalytic activity">
    <reaction evidence="8 9">
        <text>dTTP + alpha-D-glucose 1-phosphate + H(+) = dTDP-alpha-D-glucose + diphosphate</text>
        <dbReference type="Rhea" id="RHEA:15225"/>
        <dbReference type="ChEBI" id="CHEBI:15378"/>
        <dbReference type="ChEBI" id="CHEBI:33019"/>
        <dbReference type="ChEBI" id="CHEBI:37568"/>
        <dbReference type="ChEBI" id="CHEBI:57477"/>
        <dbReference type="ChEBI" id="CHEBI:58601"/>
        <dbReference type="EC" id="2.7.7.24"/>
    </reaction>
</comment>
<keyword evidence="6 9" id="KW-0479">Metal-binding</keyword>
<dbReference type="FunFam" id="3.90.550.10:FF:000023">
    <property type="entry name" value="Glucose-1-phosphate thymidylyltransferase"/>
    <property type="match status" value="1"/>
</dbReference>
<dbReference type="GO" id="GO:0008879">
    <property type="term" value="F:glucose-1-phosphate thymidylyltransferase activity"/>
    <property type="evidence" value="ECO:0007669"/>
    <property type="project" value="UniProtKB-EC"/>
</dbReference>
<protein>
    <recommendedName>
        <fullName evidence="3 9">Glucose-1-phosphate thymidylyltransferase</fullName>
        <ecNumber evidence="3 9">2.7.7.24</ecNumber>
    </recommendedName>
</protein>
<dbReference type="NCBIfam" id="TIGR01207">
    <property type="entry name" value="rmlA"/>
    <property type="match status" value="1"/>
</dbReference>
<comment type="function">
    <text evidence="9">Catalyzes the formation of dTDP-glucose, from dTTP and glucose 1-phosphate, as well as its pyrophosphorolysis.</text>
</comment>
<evidence type="ECO:0000256" key="6">
    <source>
        <dbReference type="ARBA" id="ARBA00022723"/>
    </source>
</evidence>
<organism evidence="11 12">
    <name type="scientific">Verrucomicrobia subdivision 6 bacterium BACL9 MAG-120507-bin52</name>
    <dbReference type="NCBI Taxonomy" id="1655590"/>
    <lineage>
        <taxon>Bacteria</taxon>
        <taxon>Pseudomonadati</taxon>
        <taxon>Verrucomicrobiota</taxon>
        <taxon>Verrucomicrobiia</taxon>
        <taxon>Verrucomicrobiales</taxon>
        <taxon>Verrucomicrobia subdivision 6</taxon>
    </lineage>
</organism>
<dbReference type="InterPro" id="IPR029044">
    <property type="entry name" value="Nucleotide-diphossugar_trans"/>
</dbReference>
<comment type="caution">
    <text evidence="11">The sequence shown here is derived from an EMBL/GenBank/DDBJ whole genome shotgun (WGS) entry which is preliminary data.</text>
</comment>
<evidence type="ECO:0000256" key="2">
    <source>
        <dbReference type="ARBA" id="ARBA00010480"/>
    </source>
</evidence>
<dbReference type="CDD" id="cd02538">
    <property type="entry name" value="G1P_TT_short"/>
    <property type="match status" value="1"/>
</dbReference>
<keyword evidence="4 9" id="KW-0808">Transferase</keyword>
<evidence type="ECO:0000313" key="12">
    <source>
        <dbReference type="Proteomes" id="UP000051269"/>
    </source>
</evidence>
<dbReference type="SUPFAM" id="SSF53448">
    <property type="entry name" value="Nucleotide-diphospho-sugar transferases"/>
    <property type="match status" value="1"/>
</dbReference>
<dbReference type="AlphaFoldDB" id="A0A0R2RIG4"/>
<evidence type="ECO:0000259" key="10">
    <source>
        <dbReference type="Pfam" id="PF00483"/>
    </source>
</evidence>
<keyword evidence="5 9" id="KW-0548">Nucleotidyltransferase</keyword>
<evidence type="ECO:0000256" key="3">
    <source>
        <dbReference type="ARBA" id="ARBA00012461"/>
    </source>
</evidence>
<gene>
    <name evidence="11" type="ORF">ABR82_08210</name>
</gene>
<comment type="similarity">
    <text evidence="2 9">Belongs to the glucose-1-phosphate thymidylyltransferase family.</text>
</comment>
<dbReference type="PANTHER" id="PTHR43532:SF1">
    <property type="entry name" value="GLUCOSE-1-PHOSPHATE THYMIDYLYLTRANSFERASE 1"/>
    <property type="match status" value="1"/>
</dbReference>
<evidence type="ECO:0000256" key="8">
    <source>
        <dbReference type="ARBA" id="ARBA00049336"/>
    </source>
</evidence>
<dbReference type="PANTHER" id="PTHR43532">
    <property type="entry name" value="GLUCOSE-1-PHOSPHATE THYMIDYLYLTRANSFERASE"/>
    <property type="match status" value="1"/>
</dbReference>
<evidence type="ECO:0000256" key="5">
    <source>
        <dbReference type="ARBA" id="ARBA00022695"/>
    </source>
</evidence>